<sequence length="680" mass="76081">MLKQAITNSARCQKRHKKKILDLAKKVKNAEKELVYAIAHGEAEVHKVLKRKAEDEKGWQRQVAEAEHCLTNAEQCAASSTEELKTKLGVLGWVRGVLRLMQRQLAYQKQVREHACNSSPAAKHVLHMQAKWGWAYKVELRALARVLVSCGCKEASQVQLGVEMKYTKDITMSSDSTSRRKLNYQSHHIHMRVPVKNPDGSASFSAAPTIRFAGIASTVNHSTETSKTAWLNIYDDIMSTYNASPLGQRLGLLDLHFICRRLRRMCGDHANNKKAPSNASKELKNDVLLQELGEQRLQELDGQIDELQTLCRQWVAHKYDDAGGFEAYMCLPPEEKAARDLASVHAMTRELSEQALKDLNKADRRLLTVWVWTGCCMHKDQNSFKGGNTHMTAYCKELGIPGPIRLANKDSAAAVRSVLHPEDGDKPASEDDLERVENAAFSGAKAAALAGAIFENAIEKCRQGDQVELYLRAKVAAGAPVKRFAKTNQTCFGSHGDAACELVARREIYREFLEAVKNLKTRPGWTNIEKNVLIDNPELILDFDKEKYELATFDGKPVARNDVLVEIKRLHDSGKLPYLKQILVRLLEGAKATWIRFSSEFAPGGVIDGLNDAEKGSIWLPATNDRNEGALRSFIGHMHDTPTAALATHNGLAMFKRNATQAFMDMWFEAEDHQYVMKVA</sequence>
<keyword evidence="2" id="KW-1185">Reference proteome</keyword>
<gene>
    <name evidence="1" type="ORF">DFH07DRAFT_776983</name>
</gene>
<evidence type="ECO:0000313" key="1">
    <source>
        <dbReference type="EMBL" id="KAJ7744781.1"/>
    </source>
</evidence>
<organism evidence="1 2">
    <name type="scientific">Mycena maculata</name>
    <dbReference type="NCBI Taxonomy" id="230809"/>
    <lineage>
        <taxon>Eukaryota</taxon>
        <taxon>Fungi</taxon>
        <taxon>Dikarya</taxon>
        <taxon>Basidiomycota</taxon>
        <taxon>Agaricomycotina</taxon>
        <taxon>Agaricomycetes</taxon>
        <taxon>Agaricomycetidae</taxon>
        <taxon>Agaricales</taxon>
        <taxon>Marasmiineae</taxon>
        <taxon>Mycenaceae</taxon>
        <taxon>Mycena</taxon>
    </lineage>
</organism>
<reference evidence="1" key="1">
    <citation type="submission" date="2023-03" db="EMBL/GenBank/DDBJ databases">
        <title>Massive genome expansion in bonnet fungi (Mycena s.s.) driven by repeated elements and novel gene families across ecological guilds.</title>
        <authorList>
            <consortium name="Lawrence Berkeley National Laboratory"/>
            <person name="Harder C.B."/>
            <person name="Miyauchi S."/>
            <person name="Viragh M."/>
            <person name="Kuo A."/>
            <person name="Thoen E."/>
            <person name="Andreopoulos B."/>
            <person name="Lu D."/>
            <person name="Skrede I."/>
            <person name="Drula E."/>
            <person name="Henrissat B."/>
            <person name="Morin E."/>
            <person name="Kohler A."/>
            <person name="Barry K."/>
            <person name="LaButti K."/>
            <person name="Morin E."/>
            <person name="Salamov A."/>
            <person name="Lipzen A."/>
            <person name="Mereny Z."/>
            <person name="Hegedus B."/>
            <person name="Baldrian P."/>
            <person name="Stursova M."/>
            <person name="Weitz H."/>
            <person name="Taylor A."/>
            <person name="Grigoriev I.V."/>
            <person name="Nagy L.G."/>
            <person name="Martin F."/>
            <person name="Kauserud H."/>
        </authorList>
    </citation>
    <scope>NUCLEOTIDE SEQUENCE</scope>
    <source>
        <strain evidence="1">CBHHK188m</strain>
    </source>
</reference>
<dbReference type="Proteomes" id="UP001215280">
    <property type="component" value="Unassembled WGS sequence"/>
</dbReference>
<protein>
    <submittedName>
        <fullName evidence="1">Uncharacterized protein</fullName>
    </submittedName>
</protein>
<dbReference type="EMBL" id="JARJLG010000106">
    <property type="protein sequence ID" value="KAJ7744781.1"/>
    <property type="molecule type" value="Genomic_DNA"/>
</dbReference>
<name>A0AAD7IJW0_9AGAR</name>
<accession>A0AAD7IJW0</accession>
<dbReference type="AlphaFoldDB" id="A0AAD7IJW0"/>
<comment type="caution">
    <text evidence="1">The sequence shown here is derived from an EMBL/GenBank/DDBJ whole genome shotgun (WGS) entry which is preliminary data.</text>
</comment>
<evidence type="ECO:0000313" key="2">
    <source>
        <dbReference type="Proteomes" id="UP001215280"/>
    </source>
</evidence>
<proteinExistence type="predicted"/>